<feature type="compositionally biased region" description="Basic and acidic residues" evidence="1">
    <location>
        <begin position="17"/>
        <end position="31"/>
    </location>
</feature>
<organism evidence="2 3">
    <name type="scientific">Lactuca saligna</name>
    <name type="common">Willowleaf lettuce</name>
    <dbReference type="NCBI Taxonomy" id="75948"/>
    <lineage>
        <taxon>Eukaryota</taxon>
        <taxon>Viridiplantae</taxon>
        <taxon>Streptophyta</taxon>
        <taxon>Embryophyta</taxon>
        <taxon>Tracheophyta</taxon>
        <taxon>Spermatophyta</taxon>
        <taxon>Magnoliopsida</taxon>
        <taxon>eudicotyledons</taxon>
        <taxon>Gunneridae</taxon>
        <taxon>Pentapetalae</taxon>
        <taxon>asterids</taxon>
        <taxon>campanulids</taxon>
        <taxon>Asterales</taxon>
        <taxon>Asteraceae</taxon>
        <taxon>Cichorioideae</taxon>
        <taxon>Cichorieae</taxon>
        <taxon>Lactucinae</taxon>
        <taxon>Lactuca</taxon>
    </lineage>
</organism>
<evidence type="ECO:0000313" key="3">
    <source>
        <dbReference type="Proteomes" id="UP001177003"/>
    </source>
</evidence>
<protein>
    <submittedName>
        <fullName evidence="2">Uncharacterized protein</fullName>
    </submittedName>
</protein>
<dbReference type="AlphaFoldDB" id="A0AA35UXK5"/>
<evidence type="ECO:0000313" key="2">
    <source>
        <dbReference type="EMBL" id="CAI9266479.1"/>
    </source>
</evidence>
<proteinExistence type="predicted"/>
<feature type="region of interest" description="Disordered" evidence="1">
    <location>
        <begin position="1"/>
        <end position="82"/>
    </location>
</feature>
<feature type="compositionally biased region" description="Low complexity" evidence="1">
    <location>
        <begin position="62"/>
        <end position="76"/>
    </location>
</feature>
<dbReference type="EMBL" id="OX465077">
    <property type="protein sequence ID" value="CAI9266479.1"/>
    <property type="molecule type" value="Genomic_DNA"/>
</dbReference>
<reference evidence="2" key="1">
    <citation type="submission" date="2023-04" db="EMBL/GenBank/DDBJ databases">
        <authorList>
            <person name="Vijverberg K."/>
            <person name="Xiong W."/>
            <person name="Schranz E."/>
        </authorList>
    </citation>
    <scope>NUCLEOTIDE SEQUENCE</scope>
</reference>
<name>A0AA35UXK5_LACSI</name>
<feature type="compositionally biased region" description="Basic residues" evidence="1">
    <location>
        <begin position="7"/>
        <end position="16"/>
    </location>
</feature>
<gene>
    <name evidence="2" type="ORF">LSALG_LOCUS7034</name>
</gene>
<keyword evidence="3" id="KW-1185">Reference proteome</keyword>
<sequence length="188" mass="20976">MSGSKKGPSKISRHLKKVEESPTKPVQEKQKTKSPKKKPTDEFIILKPKATTGATKTDELSKSQSSSDRSPSLSPSMVRKPHVTRKSVVIREILVPLSPSLKKRKFEDIAKHISKKQKKKLRKLVINDDSIEDEVLQDPPVTTSQFGTSNVKMIVVSSSVSQPEPITISLPLETSWSQEPLEIFNLIL</sequence>
<accession>A0AA35UXK5</accession>
<evidence type="ECO:0000256" key="1">
    <source>
        <dbReference type="SAM" id="MobiDB-lite"/>
    </source>
</evidence>
<dbReference type="Proteomes" id="UP001177003">
    <property type="component" value="Chromosome 1"/>
</dbReference>